<dbReference type="EMBL" id="MTEJ01000775">
    <property type="protein sequence ID" value="OQW98133.1"/>
    <property type="molecule type" value="Genomic_DNA"/>
</dbReference>
<name>A0A1Y1Q797_9GAMM</name>
<dbReference type="Pfam" id="PF08100">
    <property type="entry name" value="Dimerisation"/>
    <property type="match status" value="1"/>
</dbReference>
<evidence type="ECO:0000256" key="2">
    <source>
        <dbReference type="ARBA" id="ARBA00022679"/>
    </source>
</evidence>
<dbReference type="InterPro" id="IPR029063">
    <property type="entry name" value="SAM-dependent_MTases_sf"/>
</dbReference>
<feature type="active site" description="Proton acceptor" evidence="4">
    <location>
        <position position="273"/>
    </location>
</feature>
<dbReference type="GO" id="GO:0032259">
    <property type="term" value="P:methylation"/>
    <property type="evidence" value="ECO:0007669"/>
    <property type="project" value="UniProtKB-KW"/>
</dbReference>
<dbReference type="InterPro" id="IPR016461">
    <property type="entry name" value="COMT-like"/>
</dbReference>
<sequence>MKVWLYQRLLALAARIQGIPAKVTPPPFRLLQIGSAFWQSRALYVATRLQVAEALGDTQKSTQALADTLGLHEDHLYRLLRLLASLGIFHETAPRTFVNSPASHYLREDNPANIRAMILMHNSPEMVRPWLEPLEDCIRSGDIPFKQTHGSDLFSYMDAHPAFDRLFAQAMDSVENLTGTAFLDDFNWGAFQRVIDVGGSRGHKALTILKAHPHLRAIVFDRPPVIAEASTAWQGKVAADVLERVTFQAGDMLESIPSAHSDEDVYAFSAIFHCLSDADSRRLLLNLKHACGEKRPWVLIADAVLAESGADSTLASFDMQMLIGTAGRERTLSEWQHLLAGSGFTLVKVLDVRTFAKFLVLRRE</sequence>
<feature type="domain" description="O-methyltransferase dimerisation" evidence="6">
    <location>
        <begin position="35"/>
        <end position="106"/>
    </location>
</feature>
<accession>A0A1Y1Q797</accession>
<dbReference type="InterPro" id="IPR001077">
    <property type="entry name" value="COMT_C"/>
</dbReference>
<keyword evidence="2 7" id="KW-0808">Transferase</keyword>
<dbReference type="AlphaFoldDB" id="A0A1Y1Q797"/>
<evidence type="ECO:0000256" key="3">
    <source>
        <dbReference type="ARBA" id="ARBA00022691"/>
    </source>
</evidence>
<dbReference type="PANTHER" id="PTHR43712:SF2">
    <property type="entry name" value="O-METHYLTRANSFERASE CICE"/>
    <property type="match status" value="1"/>
</dbReference>
<reference evidence="7 8" key="1">
    <citation type="submission" date="2017-01" db="EMBL/GenBank/DDBJ databases">
        <title>Novel large sulfur bacteria in the metagenomes of groundwater-fed chemosynthetic microbial mats in the Lake Huron basin.</title>
        <authorList>
            <person name="Sharrar A.M."/>
            <person name="Flood B.E."/>
            <person name="Bailey J.V."/>
            <person name="Jones D.S."/>
            <person name="Biddanda B."/>
            <person name="Ruberg S.A."/>
            <person name="Marcus D.N."/>
            <person name="Dick G.J."/>
        </authorList>
    </citation>
    <scope>NUCLEOTIDE SEQUENCE [LARGE SCALE GENOMIC DNA]</scope>
    <source>
        <strain evidence="7">A8</strain>
    </source>
</reference>
<evidence type="ECO:0000256" key="4">
    <source>
        <dbReference type="PIRSR" id="PIRSR005739-1"/>
    </source>
</evidence>
<organism evidence="7 8">
    <name type="scientific">Thiothrix lacustris</name>
    <dbReference type="NCBI Taxonomy" id="525917"/>
    <lineage>
        <taxon>Bacteria</taxon>
        <taxon>Pseudomonadati</taxon>
        <taxon>Pseudomonadota</taxon>
        <taxon>Gammaproteobacteria</taxon>
        <taxon>Thiotrichales</taxon>
        <taxon>Thiotrichaceae</taxon>
        <taxon>Thiothrix</taxon>
    </lineage>
</organism>
<dbReference type="GO" id="GO:0046983">
    <property type="term" value="F:protein dimerization activity"/>
    <property type="evidence" value="ECO:0007669"/>
    <property type="project" value="InterPro"/>
</dbReference>
<evidence type="ECO:0000313" key="7">
    <source>
        <dbReference type="EMBL" id="OQW98133.1"/>
    </source>
</evidence>
<comment type="caution">
    <text evidence="7">The sequence shown here is derived from an EMBL/GenBank/DDBJ whole genome shotgun (WGS) entry which is preliminary data.</text>
</comment>
<dbReference type="InterPro" id="IPR036388">
    <property type="entry name" value="WH-like_DNA-bd_sf"/>
</dbReference>
<dbReference type="Gene3D" id="1.10.10.10">
    <property type="entry name" value="Winged helix-like DNA-binding domain superfamily/Winged helix DNA-binding domain"/>
    <property type="match status" value="1"/>
</dbReference>
<keyword evidence="3" id="KW-0949">S-adenosyl-L-methionine</keyword>
<evidence type="ECO:0000259" key="5">
    <source>
        <dbReference type="Pfam" id="PF00891"/>
    </source>
</evidence>
<dbReference type="SUPFAM" id="SSF53335">
    <property type="entry name" value="S-adenosyl-L-methionine-dependent methyltransferases"/>
    <property type="match status" value="1"/>
</dbReference>
<feature type="domain" description="O-methyltransferase C-terminal" evidence="5">
    <location>
        <begin position="134"/>
        <end position="344"/>
    </location>
</feature>
<dbReference type="Pfam" id="PF00891">
    <property type="entry name" value="Methyltransf_2"/>
    <property type="match status" value="1"/>
</dbReference>
<keyword evidence="1 7" id="KW-0489">Methyltransferase</keyword>
<protein>
    <submittedName>
        <fullName evidence="7">Methyltransferase</fullName>
    </submittedName>
</protein>
<evidence type="ECO:0000313" key="8">
    <source>
        <dbReference type="Proteomes" id="UP000192491"/>
    </source>
</evidence>
<dbReference type="PANTHER" id="PTHR43712">
    <property type="entry name" value="PUTATIVE (AFU_ORTHOLOGUE AFUA_4G14580)-RELATED"/>
    <property type="match status" value="1"/>
</dbReference>
<dbReference type="GO" id="GO:0008171">
    <property type="term" value="F:O-methyltransferase activity"/>
    <property type="evidence" value="ECO:0007669"/>
    <property type="project" value="InterPro"/>
</dbReference>
<dbReference type="Gene3D" id="3.40.50.150">
    <property type="entry name" value="Vaccinia Virus protein VP39"/>
    <property type="match status" value="1"/>
</dbReference>
<evidence type="ECO:0000256" key="1">
    <source>
        <dbReference type="ARBA" id="ARBA00022603"/>
    </source>
</evidence>
<dbReference type="InterPro" id="IPR036390">
    <property type="entry name" value="WH_DNA-bd_sf"/>
</dbReference>
<dbReference type="SUPFAM" id="SSF46785">
    <property type="entry name" value="Winged helix' DNA-binding domain"/>
    <property type="match status" value="1"/>
</dbReference>
<dbReference type="PIRSF" id="PIRSF005739">
    <property type="entry name" value="O-mtase"/>
    <property type="match status" value="1"/>
</dbReference>
<gene>
    <name evidence="7" type="ORF">BWK73_53265</name>
</gene>
<dbReference type="InterPro" id="IPR012967">
    <property type="entry name" value="COMT_dimerisation"/>
</dbReference>
<proteinExistence type="predicted"/>
<dbReference type="PROSITE" id="PS51683">
    <property type="entry name" value="SAM_OMT_II"/>
    <property type="match status" value="1"/>
</dbReference>
<dbReference type="Proteomes" id="UP000192491">
    <property type="component" value="Unassembled WGS sequence"/>
</dbReference>
<evidence type="ECO:0000259" key="6">
    <source>
        <dbReference type="Pfam" id="PF08100"/>
    </source>
</evidence>